<evidence type="ECO:0000256" key="7">
    <source>
        <dbReference type="ARBA" id="ARBA00023128"/>
    </source>
</evidence>
<keyword evidence="8 9" id="KW-0472">Membrane</keyword>
<dbReference type="Gene3D" id="3.10.450.320">
    <property type="entry name" value="Mitochondrial import inner membrane translocase subunit Tim21"/>
    <property type="match status" value="1"/>
</dbReference>
<keyword evidence="9" id="KW-0813">Transport</keyword>
<evidence type="ECO:0000256" key="8">
    <source>
        <dbReference type="ARBA" id="ARBA00023136"/>
    </source>
</evidence>
<proteinExistence type="inferred from homology"/>
<feature type="transmembrane region" description="Helical" evidence="9">
    <location>
        <begin position="83"/>
        <end position="103"/>
    </location>
</feature>
<evidence type="ECO:0000256" key="1">
    <source>
        <dbReference type="ARBA" id="ARBA00004304"/>
    </source>
</evidence>
<evidence type="ECO:0000256" key="3">
    <source>
        <dbReference type="ARBA" id="ARBA00020726"/>
    </source>
</evidence>
<evidence type="ECO:0000256" key="2">
    <source>
        <dbReference type="ARBA" id="ARBA00010867"/>
    </source>
</evidence>
<keyword evidence="9" id="KW-0999">Mitochondrion inner membrane</keyword>
<dbReference type="InterPro" id="IPR013261">
    <property type="entry name" value="Tim21"/>
</dbReference>
<dbReference type="RefSeq" id="XP_066667320.1">
    <property type="nucleotide sequence ID" value="XM_066811978.1"/>
</dbReference>
<comment type="similarity">
    <text evidence="2 9">Belongs to the TIM21 family.</text>
</comment>
<sequence length="237" mass="26479">MKLTPRASSALNPNRNPNSFAPQLRLRLLLAQRSYATQHGLGTTTTTTGPRRKTVTPFNDDGRVPWHQLSAGEKTARATQQSFNLGLMFVGFVLTCGVGYLLYTDVFSPDSKTAHFNRAVNRIKADPDCVALLGDSKHMEAHGEETMNKWRRARPIASSHSKDAKGNEHLTLHFYVHGSLNKGVVNIELVKRQGTSDYEYKYFYVDVPGHNRLVLEDANTKTAGGSKKYKFLGVNWN</sequence>
<dbReference type="PANTHER" id="PTHR13032:SF6">
    <property type="entry name" value="MITOCHONDRIAL IMPORT INNER MEMBRANE TRANSLOCASE SUBUNIT TIM21"/>
    <property type="match status" value="1"/>
</dbReference>
<keyword evidence="12" id="KW-1185">Reference proteome</keyword>
<dbReference type="InterPro" id="IPR038552">
    <property type="entry name" value="Tim21_IMS_sf"/>
</dbReference>
<dbReference type="Proteomes" id="UP001433268">
    <property type="component" value="Unassembled WGS sequence"/>
</dbReference>
<reference evidence="11 12" key="1">
    <citation type="submission" date="2023-01" db="EMBL/GenBank/DDBJ databases">
        <title>Analysis of 21 Apiospora genomes using comparative genomics revels a genus with tremendous synthesis potential of carbohydrate active enzymes and secondary metabolites.</title>
        <authorList>
            <person name="Sorensen T."/>
        </authorList>
    </citation>
    <scope>NUCLEOTIDE SEQUENCE [LARGE SCALE GENOMIC DNA]</scope>
    <source>
        <strain evidence="11 12">CBS 114990</strain>
    </source>
</reference>
<comment type="caution">
    <text evidence="11">The sequence shown here is derived from an EMBL/GenBank/DDBJ whole genome shotgun (WGS) entry which is preliminary data.</text>
</comment>
<keyword evidence="6 9" id="KW-1133">Transmembrane helix</keyword>
<keyword evidence="4 9" id="KW-0812">Transmembrane</keyword>
<keyword evidence="7 9" id="KW-0496">Mitochondrion</keyword>
<evidence type="ECO:0000256" key="5">
    <source>
        <dbReference type="ARBA" id="ARBA00022946"/>
    </source>
</evidence>
<dbReference type="GeneID" id="92045038"/>
<name>A0ABR1W8M1_9PEZI</name>
<evidence type="ECO:0000256" key="4">
    <source>
        <dbReference type="ARBA" id="ARBA00022692"/>
    </source>
</evidence>
<feature type="region of interest" description="Disordered" evidence="10">
    <location>
        <begin position="1"/>
        <end position="20"/>
    </location>
</feature>
<evidence type="ECO:0000313" key="12">
    <source>
        <dbReference type="Proteomes" id="UP001433268"/>
    </source>
</evidence>
<dbReference type="Pfam" id="PF08294">
    <property type="entry name" value="TIM21"/>
    <property type="match status" value="1"/>
</dbReference>
<keyword evidence="5" id="KW-0809">Transit peptide</keyword>
<evidence type="ECO:0000256" key="9">
    <source>
        <dbReference type="RuleBase" id="RU367142"/>
    </source>
</evidence>
<accession>A0ABR1W8M1</accession>
<protein>
    <recommendedName>
        <fullName evidence="3 9">Mitochondrial import inner membrane translocase subunit Tim21</fullName>
    </recommendedName>
</protein>
<feature type="region of interest" description="Disordered" evidence="10">
    <location>
        <begin position="39"/>
        <end position="66"/>
    </location>
</feature>
<evidence type="ECO:0000313" key="11">
    <source>
        <dbReference type="EMBL" id="KAK8079845.1"/>
    </source>
</evidence>
<organism evidence="11 12">
    <name type="scientific">Apiospora hydei</name>
    <dbReference type="NCBI Taxonomy" id="1337664"/>
    <lineage>
        <taxon>Eukaryota</taxon>
        <taxon>Fungi</taxon>
        <taxon>Dikarya</taxon>
        <taxon>Ascomycota</taxon>
        <taxon>Pezizomycotina</taxon>
        <taxon>Sordariomycetes</taxon>
        <taxon>Xylariomycetidae</taxon>
        <taxon>Amphisphaeriales</taxon>
        <taxon>Apiosporaceae</taxon>
        <taxon>Apiospora</taxon>
    </lineage>
</organism>
<keyword evidence="9" id="KW-0653">Protein transport</keyword>
<comment type="function">
    <text evidence="9">Essential component of the TIM23 complex, a complex that mediates the translocation of transit peptide-containing proteins across the mitochondrial inner membrane.</text>
</comment>
<evidence type="ECO:0000256" key="6">
    <source>
        <dbReference type="ARBA" id="ARBA00022989"/>
    </source>
</evidence>
<gene>
    <name evidence="11" type="ORF">PG997_007663</name>
</gene>
<evidence type="ECO:0000256" key="10">
    <source>
        <dbReference type="SAM" id="MobiDB-lite"/>
    </source>
</evidence>
<comment type="subunit">
    <text evidence="9">Component of the TIM23 complex.</text>
</comment>
<keyword evidence="9" id="KW-0811">Translocation</keyword>
<dbReference type="PANTHER" id="PTHR13032">
    <property type="entry name" value="MITOCHONDRIAL IMPORT INNER MEMBRANE TRANSLOCASE SUBUNIT TIM21"/>
    <property type="match status" value="1"/>
</dbReference>
<comment type="subcellular location">
    <subcellularLocation>
        <location evidence="9">Mitochondrion inner membrane</location>
        <topology evidence="9">Single-pass membrane protein</topology>
    </subcellularLocation>
    <subcellularLocation>
        <location evidence="1">Mitochondrion membrane</location>
        <topology evidence="1">Single-pass membrane protein</topology>
    </subcellularLocation>
</comment>
<dbReference type="EMBL" id="JAQQWN010000006">
    <property type="protein sequence ID" value="KAK8079845.1"/>
    <property type="molecule type" value="Genomic_DNA"/>
</dbReference>